<feature type="region of interest" description="Disordered" evidence="6">
    <location>
        <begin position="180"/>
        <end position="209"/>
    </location>
</feature>
<protein>
    <recommendedName>
        <fullName evidence="4">Large ribosomal subunit protein bL28m</fullName>
    </recommendedName>
</protein>
<dbReference type="PANTHER" id="PTHR13528:SF2">
    <property type="entry name" value="LARGE RIBOSOMAL SUBUNIT PROTEIN BL28M"/>
    <property type="match status" value="1"/>
</dbReference>
<dbReference type="Pfam" id="PF00830">
    <property type="entry name" value="Ribosomal_L28"/>
    <property type="match status" value="1"/>
</dbReference>
<dbReference type="AlphaFoldDB" id="A0A0C3DKR0"/>
<evidence type="ECO:0000256" key="3">
    <source>
        <dbReference type="ARBA" id="ARBA00023274"/>
    </source>
</evidence>
<evidence type="ECO:0000256" key="4">
    <source>
        <dbReference type="ARBA" id="ARBA00035269"/>
    </source>
</evidence>
<reference evidence="7 8" key="1">
    <citation type="submission" date="2014-04" db="EMBL/GenBank/DDBJ databases">
        <authorList>
            <consortium name="DOE Joint Genome Institute"/>
            <person name="Kuo A."/>
            <person name="Martino E."/>
            <person name="Perotto S."/>
            <person name="Kohler A."/>
            <person name="Nagy L.G."/>
            <person name="Floudas D."/>
            <person name="Copeland A."/>
            <person name="Barry K.W."/>
            <person name="Cichocki N."/>
            <person name="Veneault-Fourrey C."/>
            <person name="LaButti K."/>
            <person name="Lindquist E.A."/>
            <person name="Lipzen A."/>
            <person name="Lundell T."/>
            <person name="Morin E."/>
            <person name="Murat C."/>
            <person name="Sun H."/>
            <person name="Tunlid A."/>
            <person name="Henrissat B."/>
            <person name="Grigoriev I.V."/>
            <person name="Hibbett D.S."/>
            <person name="Martin F."/>
            <person name="Nordberg H.P."/>
            <person name="Cantor M.N."/>
            <person name="Hua S.X."/>
        </authorList>
    </citation>
    <scope>NUCLEOTIDE SEQUENCE [LARGE SCALE GENOMIC DNA]</scope>
    <source>
        <strain evidence="7 8">Zn</strain>
    </source>
</reference>
<reference evidence="8" key="2">
    <citation type="submission" date="2015-01" db="EMBL/GenBank/DDBJ databases">
        <title>Evolutionary Origins and Diversification of the Mycorrhizal Mutualists.</title>
        <authorList>
            <consortium name="DOE Joint Genome Institute"/>
            <consortium name="Mycorrhizal Genomics Consortium"/>
            <person name="Kohler A."/>
            <person name="Kuo A."/>
            <person name="Nagy L.G."/>
            <person name="Floudas D."/>
            <person name="Copeland A."/>
            <person name="Barry K.W."/>
            <person name="Cichocki N."/>
            <person name="Veneault-Fourrey C."/>
            <person name="LaButti K."/>
            <person name="Lindquist E.A."/>
            <person name="Lipzen A."/>
            <person name="Lundell T."/>
            <person name="Morin E."/>
            <person name="Murat C."/>
            <person name="Riley R."/>
            <person name="Ohm R."/>
            <person name="Sun H."/>
            <person name="Tunlid A."/>
            <person name="Henrissat B."/>
            <person name="Grigoriev I.V."/>
            <person name="Hibbett D.S."/>
            <person name="Martin F."/>
        </authorList>
    </citation>
    <scope>NUCLEOTIDE SEQUENCE [LARGE SCALE GENOMIC DNA]</scope>
    <source>
        <strain evidence="8">Zn</strain>
    </source>
</reference>
<dbReference type="OrthoDB" id="361870at2759"/>
<dbReference type="EMBL" id="KN832874">
    <property type="protein sequence ID" value="KIN02568.1"/>
    <property type="molecule type" value="Genomic_DNA"/>
</dbReference>
<keyword evidence="3" id="KW-0687">Ribonucleoprotein</keyword>
<evidence type="ECO:0000256" key="1">
    <source>
        <dbReference type="ARBA" id="ARBA00008760"/>
    </source>
</evidence>
<dbReference type="SUPFAM" id="SSF143800">
    <property type="entry name" value="L28p-like"/>
    <property type="match status" value="1"/>
</dbReference>
<gene>
    <name evidence="7" type="ORF">OIDMADRAFT_40480</name>
</gene>
<evidence type="ECO:0000313" key="7">
    <source>
        <dbReference type="EMBL" id="KIN02568.1"/>
    </source>
</evidence>
<dbReference type="HAMAP" id="MF_00373">
    <property type="entry name" value="Ribosomal_bL28"/>
    <property type="match status" value="1"/>
</dbReference>
<comment type="function">
    <text evidence="5">Component of the mitochondrial ribosome (mitoribosome), a dedicated translation machinery responsible for the synthesis of mitochondrial genome-encoded proteins, including at least some of the essential transmembrane subunits of the mitochondrial respiratory chain. The mitoribosomes are attached to the mitochondrial inner membrane and translation products are cotranslationally integrated into the membrane.</text>
</comment>
<dbReference type="Proteomes" id="UP000054321">
    <property type="component" value="Unassembled WGS sequence"/>
</dbReference>
<dbReference type="InterPro" id="IPR037147">
    <property type="entry name" value="Ribosomal_bL28_sf"/>
</dbReference>
<evidence type="ECO:0000256" key="6">
    <source>
        <dbReference type="SAM" id="MobiDB-lite"/>
    </source>
</evidence>
<dbReference type="Gene3D" id="2.30.170.40">
    <property type="entry name" value="Ribosomal protein L28/L24"/>
    <property type="match status" value="1"/>
</dbReference>
<feature type="compositionally biased region" description="Acidic residues" evidence="6">
    <location>
        <begin position="186"/>
        <end position="202"/>
    </location>
</feature>
<accession>A0A0C3DKR0</accession>
<evidence type="ECO:0000313" key="8">
    <source>
        <dbReference type="Proteomes" id="UP000054321"/>
    </source>
</evidence>
<dbReference type="InterPro" id="IPR026569">
    <property type="entry name" value="Ribosomal_bL28"/>
</dbReference>
<dbReference type="GO" id="GO:0003735">
    <property type="term" value="F:structural constituent of ribosome"/>
    <property type="evidence" value="ECO:0007669"/>
    <property type="project" value="InterPro"/>
</dbReference>
<keyword evidence="2" id="KW-0689">Ribosomal protein</keyword>
<dbReference type="HOGENOM" id="CLU_064548_0_2_1"/>
<dbReference type="GO" id="GO:0005762">
    <property type="term" value="C:mitochondrial large ribosomal subunit"/>
    <property type="evidence" value="ECO:0007669"/>
    <property type="project" value="TreeGrafter"/>
</dbReference>
<evidence type="ECO:0000256" key="2">
    <source>
        <dbReference type="ARBA" id="ARBA00022980"/>
    </source>
</evidence>
<dbReference type="STRING" id="913774.A0A0C3DKR0"/>
<proteinExistence type="inferred from homology"/>
<dbReference type="PANTHER" id="PTHR13528">
    <property type="entry name" value="39S RIBOSOMAL PROTEIN L28, MITOCHONDRIAL"/>
    <property type="match status" value="1"/>
</dbReference>
<evidence type="ECO:0000256" key="5">
    <source>
        <dbReference type="ARBA" id="ARBA00037226"/>
    </source>
</evidence>
<name>A0A0C3DKR0_OIDMZ</name>
<dbReference type="FunFam" id="2.30.170.40:FF:000003">
    <property type="entry name" value="54S ribosomal protein L24"/>
    <property type="match status" value="1"/>
</dbReference>
<dbReference type="InterPro" id="IPR034704">
    <property type="entry name" value="Ribosomal_bL28/bL31-like_sf"/>
</dbReference>
<sequence>MSFIRPSPSFLQSRTFSGTAFKPSPVPDYPYGPSTFYKQSNLGLYGQQKIRYGNMVSEKNEIKTRRYWRPNVQRRRLWSDSLGSFIKIRVTTRVLRTIDKCGGLDEYLLGEKAARIKDLGVGGWKLRWRIMQTDKVKERFKLQREAAGLPPKEEASVGSDGLLMSEEQVEEQIRRYDQELEKGSEVDIEDGIEGEFIQEELDQPEKRTL</sequence>
<comment type="similarity">
    <text evidence="1">Belongs to the bacterial ribosomal protein bL28 family.</text>
</comment>
<keyword evidence="8" id="KW-1185">Reference proteome</keyword>
<organism evidence="7 8">
    <name type="scientific">Oidiodendron maius (strain Zn)</name>
    <dbReference type="NCBI Taxonomy" id="913774"/>
    <lineage>
        <taxon>Eukaryota</taxon>
        <taxon>Fungi</taxon>
        <taxon>Dikarya</taxon>
        <taxon>Ascomycota</taxon>
        <taxon>Pezizomycotina</taxon>
        <taxon>Leotiomycetes</taxon>
        <taxon>Leotiomycetes incertae sedis</taxon>
        <taxon>Myxotrichaceae</taxon>
        <taxon>Oidiodendron</taxon>
    </lineage>
</organism>
<dbReference type="InParanoid" id="A0A0C3DKR0"/>